<dbReference type="GO" id="GO:0016301">
    <property type="term" value="F:kinase activity"/>
    <property type="evidence" value="ECO:0007669"/>
    <property type="project" value="UniProtKB-KW"/>
</dbReference>
<protein>
    <submittedName>
        <fullName evidence="1">Dephospho-CoA kinase</fullName>
    </submittedName>
</protein>
<dbReference type="SUPFAM" id="SSF52540">
    <property type="entry name" value="P-loop containing nucleoside triphosphate hydrolases"/>
    <property type="match status" value="1"/>
</dbReference>
<organism evidence="1">
    <name type="scientific">uncultured marine group II/III euryarchaeote AD1000_12_E11</name>
    <dbReference type="NCBI Taxonomy" id="1457726"/>
    <lineage>
        <taxon>Archaea</taxon>
        <taxon>Methanobacteriati</taxon>
        <taxon>Methanobacteriota</taxon>
        <taxon>environmental samples</taxon>
    </lineage>
</organism>
<dbReference type="Gene3D" id="3.40.50.300">
    <property type="entry name" value="P-loop containing nucleotide triphosphate hydrolases"/>
    <property type="match status" value="1"/>
</dbReference>
<dbReference type="PANTHER" id="PTHR41930">
    <property type="entry name" value="UPF0200 PROTEIN MJ1399"/>
    <property type="match status" value="1"/>
</dbReference>
<keyword evidence="1" id="KW-0418">Kinase</keyword>
<evidence type="ECO:0000313" key="1">
    <source>
        <dbReference type="EMBL" id="AIE91544.1"/>
    </source>
</evidence>
<proteinExistence type="predicted"/>
<dbReference type="EMBL" id="KF900342">
    <property type="protein sequence ID" value="AIE91544.1"/>
    <property type="molecule type" value="Genomic_DNA"/>
</dbReference>
<dbReference type="InterPro" id="IPR027417">
    <property type="entry name" value="P-loop_NTPase"/>
</dbReference>
<name>A0A075FJN3_9EURY</name>
<reference evidence="1" key="1">
    <citation type="journal article" date="2014" name="Genome Biol. Evol.">
        <title>Pangenome evidence for extensive interdomain horizontal transfer affecting lineage core and shell genes in uncultured planktonic thaumarchaeota and euryarchaeota.</title>
        <authorList>
            <person name="Deschamps P."/>
            <person name="Zivanovic Y."/>
            <person name="Moreira D."/>
            <person name="Rodriguez-Valera F."/>
            <person name="Lopez-Garcia P."/>
        </authorList>
    </citation>
    <scope>NUCLEOTIDE SEQUENCE</scope>
</reference>
<dbReference type="AlphaFoldDB" id="A0A075FJN3"/>
<dbReference type="PANTHER" id="PTHR41930:SF1">
    <property type="entry name" value="DEPHOSPHO-COA KINASE"/>
    <property type="match status" value="1"/>
</dbReference>
<sequence length="207" mass="22357">MPNYSMLERGNTGHDAIPMRVRPAVWVVLVGLTGRNASGKTTVVQWFAGRGIRTVSCSESIRAWLAEQGIEESRESLIEGGRELRRRGGPGILAEMLLETLGGDDAVIDSIRTPGEVEALRARDDFILIEVTAGTDSRWARSQSRARLGDPADRATFVAQEESEEVASDEAGQALVATAEMADLILINEGTVEGLHEDLENLLGSLS</sequence>
<keyword evidence="1" id="KW-0808">Transferase</keyword>
<accession>A0A075FJN3</accession>